<dbReference type="Pfam" id="PF12836">
    <property type="entry name" value="HHH_3"/>
    <property type="match status" value="1"/>
</dbReference>
<dbReference type="InterPro" id="IPR041692">
    <property type="entry name" value="HHH_9"/>
</dbReference>
<dbReference type="Pfam" id="PF09371">
    <property type="entry name" value="Tex_N"/>
    <property type="match status" value="1"/>
</dbReference>
<dbReference type="GO" id="GO:0005737">
    <property type="term" value="C:cytoplasm"/>
    <property type="evidence" value="ECO:0007669"/>
    <property type="project" value="UniProtKB-ARBA"/>
</dbReference>
<dbReference type="InterPro" id="IPR055179">
    <property type="entry name" value="Tex-like_central_region"/>
</dbReference>
<dbReference type="Pfam" id="PF16921">
    <property type="entry name" value="Tex_YqgF"/>
    <property type="match status" value="1"/>
</dbReference>
<evidence type="ECO:0000259" key="2">
    <source>
        <dbReference type="PROSITE" id="PS50126"/>
    </source>
</evidence>
<dbReference type="SUPFAM" id="SSF158832">
    <property type="entry name" value="Tex N-terminal region-like"/>
    <property type="match status" value="1"/>
</dbReference>
<dbReference type="InterPro" id="IPR023319">
    <property type="entry name" value="Tex-like_HTH_dom_sf"/>
</dbReference>
<dbReference type="InterPro" id="IPR032639">
    <property type="entry name" value="Tex_YqgF"/>
</dbReference>
<accession>A0A365YFN9</accession>
<dbReference type="Pfam" id="PF22706">
    <property type="entry name" value="Tex_central_region"/>
    <property type="match status" value="1"/>
</dbReference>
<name>A0A365YFN9_9MICC</name>
<dbReference type="InterPro" id="IPR037027">
    <property type="entry name" value="YqgF/RNaseH-like_dom_sf"/>
</dbReference>
<dbReference type="Gene3D" id="3.30.420.140">
    <property type="entry name" value="YqgF/RNase H-like domain"/>
    <property type="match status" value="1"/>
</dbReference>
<proteinExistence type="predicted"/>
<dbReference type="InterPro" id="IPR018974">
    <property type="entry name" value="Tex-like_N"/>
</dbReference>
<organism evidence="3 4">
    <name type="scientific">Glutamicibacter soli</name>
    <dbReference type="NCBI Taxonomy" id="453836"/>
    <lineage>
        <taxon>Bacteria</taxon>
        <taxon>Bacillati</taxon>
        <taxon>Actinomycetota</taxon>
        <taxon>Actinomycetes</taxon>
        <taxon>Micrococcales</taxon>
        <taxon>Micrococcaceae</taxon>
        <taxon>Glutamicibacter</taxon>
    </lineage>
</organism>
<dbReference type="Gene3D" id="1.10.10.650">
    <property type="entry name" value="RuvA domain 2-like"/>
    <property type="match status" value="1"/>
</dbReference>
<dbReference type="InterPro" id="IPR050437">
    <property type="entry name" value="Ribos_protein_bS1-like"/>
</dbReference>
<feature type="compositionally biased region" description="Low complexity" evidence="1">
    <location>
        <begin position="766"/>
        <end position="789"/>
    </location>
</feature>
<dbReference type="PANTHER" id="PTHR10724:SF10">
    <property type="entry name" value="S1 RNA-BINDING DOMAIN-CONTAINING PROTEIN 1"/>
    <property type="match status" value="1"/>
</dbReference>
<dbReference type="AlphaFoldDB" id="A0A365YFN9"/>
<evidence type="ECO:0000256" key="1">
    <source>
        <dbReference type="SAM" id="MobiDB-lite"/>
    </source>
</evidence>
<dbReference type="CDD" id="cd05685">
    <property type="entry name" value="S1_Tex"/>
    <property type="match status" value="1"/>
</dbReference>
<dbReference type="InterPro" id="IPR044146">
    <property type="entry name" value="S1_Tex"/>
</dbReference>
<feature type="domain" description="S1 motif" evidence="2">
    <location>
        <begin position="673"/>
        <end position="742"/>
    </location>
</feature>
<dbReference type="Proteomes" id="UP000252167">
    <property type="component" value="Unassembled WGS sequence"/>
</dbReference>
<dbReference type="InterPro" id="IPR006641">
    <property type="entry name" value="YqgF/RNaseH-like_dom"/>
</dbReference>
<keyword evidence="4" id="KW-1185">Reference proteome</keyword>
<dbReference type="Pfam" id="PF00575">
    <property type="entry name" value="S1"/>
    <property type="match status" value="1"/>
</dbReference>
<dbReference type="PANTHER" id="PTHR10724">
    <property type="entry name" value="30S RIBOSOMAL PROTEIN S1"/>
    <property type="match status" value="1"/>
</dbReference>
<dbReference type="InterPro" id="IPR023323">
    <property type="entry name" value="Tex-like_dom_sf"/>
</dbReference>
<dbReference type="Gene3D" id="1.10.150.310">
    <property type="entry name" value="Tex RuvX-like domain-like"/>
    <property type="match status" value="1"/>
</dbReference>
<dbReference type="PROSITE" id="PS50126">
    <property type="entry name" value="S1"/>
    <property type="match status" value="1"/>
</dbReference>
<feature type="region of interest" description="Disordered" evidence="1">
    <location>
        <begin position="747"/>
        <end position="810"/>
    </location>
</feature>
<dbReference type="Gene3D" id="1.10.3500.10">
    <property type="entry name" value="Tex N-terminal region-like"/>
    <property type="match status" value="1"/>
</dbReference>
<dbReference type="InterPro" id="IPR003029">
    <property type="entry name" value="S1_domain"/>
</dbReference>
<gene>
    <name evidence="3" type="ORF">C1H84_06600</name>
</gene>
<evidence type="ECO:0000313" key="3">
    <source>
        <dbReference type="EMBL" id="RBM01521.1"/>
    </source>
</evidence>
<dbReference type="FunFam" id="3.30.420.140:FF:000001">
    <property type="entry name" value="RNA-binding transcriptional accessory protein"/>
    <property type="match status" value="1"/>
</dbReference>
<comment type="caution">
    <text evidence="3">The sequence shown here is derived from an EMBL/GenBank/DDBJ whole genome shotgun (WGS) entry which is preliminary data.</text>
</comment>
<dbReference type="InterPro" id="IPR012340">
    <property type="entry name" value="NA-bd_OB-fold"/>
</dbReference>
<dbReference type="GO" id="GO:0006412">
    <property type="term" value="P:translation"/>
    <property type="evidence" value="ECO:0007669"/>
    <property type="project" value="TreeGrafter"/>
</dbReference>
<dbReference type="GO" id="GO:0003735">
    <property type="term" value="F:structural constituent of ribosome"/>
    <property type="evidence" value="ECO:0007669"/>
    <property type="project" value="TreeGrafter"/>
</dbReference>
<protein>
    <submittedName>
        <fullName evidence="3">RNA-binding transcriptional accessory protein</fullName>
    </submittedName>
</protein>
<dbReference type="InterPro" id="IPR010994">
    <property type="entry name" value="RuvA_2-like"/>
</dbReference>
<evidence type="ECO:0000313" key="4">
    <source>
        <dbReference type="Proteomes" id="UP000252167"/>
    </source>
</evidence>
<dbReference type="SMART" id="SM00732">
    <property type="entry name" value="YqgFc"/>
    <property type="match status" value="1"/>
</dbReference>
<dbReference type="Gene3D" id="2.40.50.140">
    <property type="entry name" value="Nucleic acid-binding proteins"/>
    <property type="match status" value="1"/>
</dbReference>
<dbReference type="SUPFAM" id="SSF50249">
    <property type="entry name" value="Nucleic acid-binding proteins"/>
    <property type="match status" value="1"/>
</dbReference>
<dbReference type="SMART" id="SM00316">
    <property type="entry name" value="S1"/>
    <property type="match status" value="1"/>
</dbReference>
<dbReference type="GO" id="GO:0003729">
    <property type="term" value="F:mRNA binding"/>
    <property type="evidence" value="ECO:0007669"/>
    <property type="project" value="UniProtKB-ARBA"/>
</dbReference>
<dbReference type="Pfam" id="PF17674">
    <property type="entry name" value="HHH_9"/>
    <property type="match status" value="1"/>
</dbReference>
<sequence>MGHNGSVSSDQKNNAVSNATEQRIIEVLARELSVESMVQPWQVKAAIELLDSGSTVPFIARYRKEVTGMLSDSQLRLLEERLRYLRELEDRRVVVREAISEAGKLTDQLDAAITAASTKSELEDIYLPFKSKRRTKAQIAREAGLEPLADLLLTNPQTDPAAAAADYLNADAGFPTDLEVLSGARSIVTERVSQDVVLAADLRERLWTNGKIGASVAAGATAEGQGKYSDYLDYVADLDNLPSHRVLALLRGERDGVLNLQLAEADPRDAEAVDQARAGYENAIAASLGINAPADAPAGKWLAQTVRLAWKARLLTRFESDLRSRLFEEAEDASVKIFAANLRDVLLAAPAGNKAVLGLDPGLRTGVKVAVVDLTGKSIETATIYPHAPANKWNESVAILTRLAQKHGTTLIAVGNGTAGRETDRLAAEVIKALGTAEVSKVIVSEAGASVYSASELASQELPGMDVSLRGAVSIARRLQDPLAELVKIDPKSIGVGQYQHDVTASKLDRALDAVVEDCVNAVGVDVNTASPSLLARVAGVGPLLSRNIVEHRNANGPFATRKDLLKVPRLGAKAFEQCAGFLRITGGEEPLDASSVHPEAYDLARALQKAAAQQGRRLEELKPADFVTEQFGEPTIRDVVAELQRPARDPRGEFVTATLKEGVESIGDVKPGMIMEGTVSNVAAFGAFVDLGVHQDGLIHVSAMSTKFISDPREVVSSGQIVKVKVLEVDTARKRISLTLRLDDELPAAGESGKPNGQRERSPRGHGQNSRSGQQRSGNRGRPNGGNRAEAPSGNTAMAEALRRAGLGK</sequence>
<dbReference type="FunFam" id="2.40.50.140:FF:000051">
    <property type="entry name" value="RNA-binding transcriptional accessory protein"/>
    <property type="match status" value="1"/>
</dbReference>
<dbReference type="FunFam" id="1.10.10.650:FF:000001">
    <property type="entry name" value="S1 RNA-binding domain 1"/>
    <property type="match status" value="1"/>
</dbReference>
<reference evidence="3 4" key="1">
    <citation type="submission" date="2018-01" db="EMBL/GenBank/DDBJ databases">
        <title>Glutamicibacter soli strain NHPC-3 Whole genome sequence and assembly.</title>
        <authorList>
            <person name="Choudhury P."/>
            <person name="Gupta D."/>
            <person name="Sengupta K."/>
            <person name="Jawed A."/>
            <person name="Sultana N."/>
            <person name="Saha P."/>
        </authorList>
    </citation>
    <scope>NUCLEOTIDE SEQUENCE [LARGE SCALE GENOMIC DNA]</scope>
    <source>
        <strain evidence="3 4">NHPC-3</strain>
    </source>
</reference>
<dbReference type="SUPFAM" id="SSF47781">
    <property type="entry name" value="RuvA domain 2-like"/>
    <property type="match status" value="2"/>
</dbReference>
<dbReference type="InterPro" id="IPR012337">
    <property type="entry name" value="RNaseH-like_sf"/>
</dbReference>
<dbReference type="EMBL" id="POAF01000003">
    <property type="protein sequence ID" value="RBM01521.1"/>
    <property type="molecule type" value="Genomic_DNA"/>
</dbReference>
<dbReference type="GO" id="GO:0006139">
    <property type="term" value="P:nucleobase-containing compound metabolic process"/>
    <property type="evidence" value="ECO:0007669"/>
    <property type="project" value="InterPro"/>
</dbReference>
<dbReference type="SUPFAM" id="SSF53098">
    <property type="entry name" value="Ribonuclease H-like"/>
    <property type="match status" value="1"/>
</dbReference>